<protein>
    <submittedName>
        <fullName evidence="1">Uncharacterized protein</fullName>
    </submittedName>
</protein>
<dbReference type="KEGG" id="ssl:SS1G_04014"/>
<dbReference type="GeneID" id="5490850"/>
<gene>
    <name evidence="1" type="ORF">SS1G_04014</name>
</gene>
<evidence type="ECO:0000313" key="2">
    <source>
        <dbReference type="Proteomes" id="UP000001312"/>
    </source>
</evidence>
<dbReference type="InParanoid" id="A7EFC3"/>
<dbReference type="RefSeq" id="XP_001594207.1">
    <property type="nucleotide sequence ID" value="XM_001594157.1"/>
</dbReference>
<dbReference type="AlphaFoldDB" id="A7EFC3"/>
<keyword evidence="2" id="KW-1185">Reference proteome</keyword>
<dbReference type="Proteomes" id="UP000001312">
    <property type="component" value="Unassembled WGS sequence"/>
</dbReference>
<dbReference type="HOGENOM" id="CLU_2868965_0_0_1"/>
<reference evidence="2" key="1">
    <citation type="journal article" date="2011" name="PLoS Genet.">
        <title>Genomic analysis of the necrotrophic fungal pathogens Sclerotinia sclerotiorum and Botrytis cinerea.</title>
        <authorList>
            <person name="Amselem J."/>
            <person name="Cuomo C.A."/>
            <person name="van Kan J.A."/>
            <person name="Viaud M."/>
            <person name="Benito E.P."/>
            <person name="Couloux A."/>
            <person name="Coutinho P.M."/>
            <person name="de Vries R.P."/>
            <person name="Dyer P.S."/>
            <person name="Fillinger S."/>
            <person name="Fournier E."/>
            <person name="Gout L."/>
            <person name="Hahn M."/>
            <person name="Kohn L."/>
            <person name="Lapalu N."/>
            <person name="Plummer K.M."/>
            <person name="Pradier J.M."/>
            <person name="Quevillon E."/>
            <person name="Sharon A."/>
            <person name="Simon A."/>
            <person name="ten Have A."/>
            <person name="Tudzynski B."/>
            <person name="Tudzynski P."/>
            <person name="Wincker P."/>
            <person name="Andrew M."/>
            <person name="Anthouard V."/>
            <person name="Beever R.E."/>
            <person name="Beffa R."/>
            <person name="Benoit I."/>
            <person name="Bouzid O."/>
            <person name="Brault B."/>
            <person name="Chen Z."/>
            <person name="Choquer M."/>
            <person name="Collemare J."/>
            <person name="Cotton P."/>
            <person name="Danchin E.G."/>
            <person name="Da Silva C."/>
            <person name="Gautier A."/>
            <person name="Giraud C."/>
            <person name="Giraud T."/>
            <person name="Gonzalez C."/>
            <person name="Grossetete S."/>
            <person name="Guldener U."/>
            <person name="Henrissat B."/>
            <person name="Howlett B.J."/>
            <person name="Kodira C."/>
            <person name="Kretschmer M."/>
            <person name="Lappartient A."/>
            <person name="Leroch M."/>
            <person name="Levis C."/>
            <person name="Mauceli E."/>
            <person name="Neuveglise C."/>
            <person name="Oeser B."/>
            <person name="Pearson M."/>
            <person name="Poulain J."/>
            <person name="Poussereau N."/>
            <person name="Quesneville H."/>
            <person name="Rascle C."/>
            <person name="Schumacher J."/>
            <person name="Segurens B."/>
            <person name="Sexton A."/>
            <person name="Silva E."/>
            <person name="Sirven C."/>
            <person name="Soanes D.M."/>
            <person name="Talbot N.J."/>
            <person name="Templeton M."/>
            <person name="Yandava C."/>
            <person name="Yarden O."/>
            <person name="Zeng Q."/>
            <person name="Rollins J.A."/>
            <person name="Lebrun M.H."/>
            <person name="Dickman M."/>
        </authorList>
    </citation>
    <scope>NUCLEOTIDE SEQUENCE [LARGE SCALE GENOMIC DNA]</scope>
    <source>
        <strain evidence="2">ATCC 18683 / 1980 / Ss-1</strain>
    </source>
</reference>
<proteinExistence type="predicted"/>
<evidence type="ECO:0000313" key="1">
    <source>
        <dbReference type="EMBL" id="EDO01539.1"/>
    </source>
</evidence>
<organism evidence="1 2">
    <name type="scientific">Sclerotinia sclerotiorum (strain ATCC 18683 / 1980 / Ss-1)</name>
    <name type="common">White mold</name>
    <name type="synonym">Whetzelinia sclerotiorum</name>
    <dbReference type="NCBI Taxonomy" id="665079"/>
    <lineage>
        <taxon>Eukaryota</taxon>
        <taxon>Fungi</taxon>
        <taxon>Dikarya</taxon>
        <taxon>Ascomycota</taxon>
        <taxon>Pezizomycotina</taxon>
        <taxon>Leotiomycetes</taxon>
        <taxon>Helotiales</taxon>
        <taxon>Sclerotiniaceae</taxon>
        <taxon>Sclerotinia</taxon>
    </lineage>
</organism>
<name>A7EFC3_SCLS1</name>
<sequence length="64" mass="7294">MHSELCTPYSAFLLGVLKRGEHVSNLNDKNIKCTNEQTKTVYPTQLVVTKDLRFISDQIPDSKK</sequence>
<dbReference type="EMBL" id="CH476625">
    <property type="protein sequence ID" value="EDO01539.1"/>
    <property type="molecule type" value="Genomic_DNA"/>
</dbReference>
<accession>A7EFC3</accession>